<comment type="caution">
    <text evidence="2">The sequence shown here is derived from an EMBL/GenBank/DDBJ whole genome shotgun (WGS) entry which is preliminary data.</text>
</comment>
<accession>A0A836KPA4</accession>
<reference evidence="2 3" key="1">
    <citation type="submission" date="2021-02" db="EMBL/GenBank/DDBJ databases">
        <title>Leishmania (Mundinia) orientalis Genome sequencing and assembly.</title>
        <authorList>
            <person name="Almutairi H."/>
            <person name="Gatherer D."/>
        </authorList>
    </citation>
    <scope>NUCLEOTIDE SEQUENCE [LARGE SCALE GENOMIC DNA]</scope>
    <source>
        <strain evidence="2">LSCM4</strain>
    </source>
</reference>
<gene>
    <name evidence="2" type="ORF">LSCM4_06239</name>
</gene>
<keyword evidence="3" id="KW-1185">Reference proteome</keyword>
<feature type="region of interest" description="Disordered" evidence="1">
    <location>
        <begin position="821"/>
        <end position="903"/>
    </location>
</feature>
<protein>
    <recommendedName>
        <fullName evidence="4">BRO1 domain-containing protein</fullName>
    </recommendedName>
</protein>
<feature type="region of interest" description="Disordered" evidence="1">
    <location>
        <begin position="931"/>
        <end position="981"/>
    </location>
</feature>
<dbReference type="KEGG" id="loi:92362097"/>
<proteinExistence type="predicted"/>
<evidence type="ECO:0000256" key="1">
    <source>
        <dbReference type="SAM" id="MobiDB-lite"/>
    </source>
</evidence>
<feature type="compositionally biased region" description="Basic and acidic residues" evidence="1">
    <location>
        <begin position="821"/>
        <end position="837"/>
    </location>
</feature>
<dbReference type="AlphaFoldDB" id="A0A836KPA4"/>
<dbReference type="EMBL" id="JAFHLR010000020">
    <property type="protein sequence ID" value="KAG5480472.1"/>
    <property type="molecule type" value="Genomic_DNA"/>
</dbReference>
<sequence>MYAFLSSPASRTEPLDWVTLMTSALGVVRGAPSEQILNTLTMMQSYATASPDVFTNVSRGSRDVKEYVALLCAMDVAVSEWPLRVRQLLDIPPVIFVPAGRLGGSFVTVPVHTPRGEALVFLFNVSLYHMDAGLRYLARVRADASVMISSSASRRLGGGGSVAAPNQNAKLAAQHCRHAVDVLNWAETLHAAPSSPSALALRELRSHMPLDATRDMGTLCSAVAKYTYALSSASTKDKPDVLAKLAFDAAQLQLPGVVSTSSSLQLLPSLLLATYHYHKATWYYSASRVPNMAEALGHMQYADTLLRSCDAQWGMEESHAEMEHESRQWWGRRLASLFGGSRKVGASVVRQQRTALLPRGDGGVRGAVGVASPLMEADDIDDTLVASLQPATEYPRLYELVLHGEGSLTSKASRTPAGNGNDCASTAATAADVVQVYPYLPFLLQDVCCCLQRYQRENGLVYFAKATAADVVRRDVPDVAVNMGGGGATDAVEESVLFEPRASFFASLPSATALQLALAQEEESGQAQQALARLLQRVERDRRQLLLFIEPPSALQHALDALEALLPQAAQWGALDAVVNAAAEAVEAAAKDLIDVAAAWQEDHDAYVGARCAAHPLLRNTRAKLAVWSERASAALQRWKALNVPAEVDSRSAFLDALVPLSCELHAYLARSEDACRDARDALISRAGSVTLAQVQTSTAAMDAVRQLGIELLTRVAAAARRRSAPRPPRCRPGHDTCALDSDADGCTLGVEEDECAPAPQYAEAEAVIDAMVRVLEEAPMVVAHVESAAAELRDMQKKAVVTPLSHLRDVRFLPSLTKRSNKEEAEREREGVDIARARAKGGGSAIKAADPTDRVTNTIPLGSASASSRKRTRTPSPEGRPLLPESPREAASDSVSSSQLADAKEVSVVEVGGATTAAVSGSLLSRLKANKARRLQGPRDASTTASPSPALPRTASSAAAAATAKGKSAAKASRSKRTRR</sequence>
<organism evidence="2 3">
    <name type="scientific">Leishmania orientalis</name>
    <dbReference type="NCBI Taxonomy" id="2249476"/>
    <lineage>
        <taxon>Eukaryota</taxon>
        <taxon>Discoba</taxon>
        <taxon>Euglenozoa</taxon>
        <taxon>Kinetoplastea</taxon>
        <taxon>Metakinetoplastina</taxon>
        <taxon>Trypanosomatida</taxon>
        <taxon>Trypanosomatidae</taxon>
        <taxon>Leishmaniinae</taxon>
        <taxon>Leishmania</taxon>
    </lineage>
</organism>
<name>A0A836KPA4_9TRYP</name>
<feature type="compositionally biased region" description="Low complexity" evidence="1">
    <location>
        <begin position="942"/>
        <end position="973"/>
    </location>
</feature>
<evidence type="ECO:0000313" key="2">
    <source>
        <dbReference type="EMBL" id="KAG5480472.1"/>
    </source>
</evidence>
<evidence type="ECO:0008006" key="4">
    <source>
        <dbReference type="Google" id="ProtNLM"/>
    </source>
</evidence>
<dbReference type="GeneID" id="92362097"/>
<evidence type="ECO:0000313" key="3">
    <source>
        <dbReference type="Proteomes" id="UP000674143"/>
    </source>
</evidence>
<dbReference type="Proteomes" id="UP000674143">
    <property type="component" value="Chromosome 20"/>
</dbReference>
<dbReference type="RefSeq" id="XP_067063803.1">
    <property type="nucleotide sequence ID" value="XM_067208163.1"/>
</dbReference>